<dbReference type="EMBL" id="SPHZ02000001">
    <property type="protein sequence ID" value="KAF0933015.1"/>
    <property type="molecule type" value="Genomic_DNA"/>
</dbReference>
<dbReference type="OrthoDB" id="2189254at2759"/>
<protein>
    <recommendedName>
        <fullName evidence="3">RINT1-like protein MAG2</fullName>
    </recommendedName>
</protein>
<dbReference type="PANTHER" id="PTHR13520">
    <property type="entry name" value="RAD50-INTERACTING PROTEIN 1 RINT-1"/>
    <property type="match status" value="1"/>
</dbReference>
<accession>A0A6G1F837</accession>
<dbReference type="Pfam" id="PF04437">
    <property type="entry name" value="RINT1_TIP1"/>
    <property type="match status" value="1"/>
</dbReference>
<evidence type="ECO:0000313" key="2">
    <source>
        <dbReference type="Proteomes" id="UP000479710"/>
    </source>
</evidence>
<evidence type="ECO:0008006" key="3">
    <source>
        <dbReference type="Google" id="ProtNLM"/>
    </source>
</evidence>
<organism evidence="1 2">
    <name type="scientific">Oryza meyeriana var. granulata</name>
    <dbReference type="NCBI Taxonomy" id="110450"/>
    <lineage>
        <taxon>Eukaryota</taxon>
        <taxon>Viridiplantae</taxon>
        <taxon>Streptophyta</taxon>
        <taxon>Embryophyta</taxon>
        <taxon>Tracheophyta</taxon>
        <taxon>Spermatophyta</taxon>
        <taxon>Magnoliopsida</taxon>
        <taxon>Liliopsida</taxon>
        <taxon>Poales</taxon>
        <taxon>Poaceae</taxon>
        <taxon>BOP clade</taxon>
        <taxon>Oryzoideae</taxon>
        <taxon>Oryzeae</taxon>
        <taxon>Oryzinae</taxon>
        <taxon>Oryza</taxon>
        <taxon>Oryza meyeriana</taxon>
    </lineage>
</organism>
<dbReference type="InterPro" id="IPR007528">
    <property type="entry name" value="RINT1_Tip20"/>
</dbReference>
<name>A0A6G1F837_9ORYZ</name>
<reference evidence="1 2" key="1">
    <citation type="submission" date="2019-11" db="EMBL/GenBank/DDBJ databases">
        <title>Whole genome sequence of Oryza granulata.</title>
        <authorList>
            <person name="Li W."/>
        </authorList>
    </citation>
    <scope>NUCLEOTIDE SEQUENCE [LARGE SCALE GENOMIC DNA]</scope>
    <source>
        <strain evidence="2">cv. Menghai</strain>
        <tissue evidence="1">Leaf</tissue>
    </source>
</reference>
<evidence type="ECO:0000313" key="1">
    <source>
        <dbReference type="EMBL" id="KAF0933015.1"/>
    </source>
</evidence>
<proteinExistence type="predicted"/>
<dbReference type="GO" id="GO:0006888">
    <property type="term" value="P:endoplasmic reticulum to Golgi vesicle-mediated transport"/>
    <property type="evidence" value="ECO:0007669"/>
    <property type="project" value="InterPro"/>
</dbReference>
<keyword evidence="2" id="KW-1185">Reference proteome</keyword>
<dbReference type="AlphaFoldDB" id="A0A6G1F837"/>
<dbReference type="PANTHER" id="PTHR13520:SF1">
    <property type="entry name" value="RINT1-LIKE PROTEIN MAG2"/>
    <property type="match status" value="1"/>
</dbReference>
<sequence>MEAAALPRPPDITPELRRFLDARFRSQADLAAAADVETEIRGRCAELEASVSDLSVRLAAAAAAYSSSRNAAGTALSNVRGCLAALKVSTTEPGVTEEGEVGSEKMLFEQLPSLAQEVARVEMVRDYAETALKLDSFVGDVEDAVSSSVTGKLKSRAENSMKTYHIPIGYLKTIEDILASVIRTRPQWTRLISAVDHRVDRSLAVLRPQAIVDHRALLASLGWPPSLSGTKFSSINSGKPSEIVNPLFSMKGDLQSKYSESFLSLCSLQELQRRRKARQLKGHIVNNQLRQPLWVIEELVNPIAAAAQRHFSKWVEKPEFVFALAYKLIRDFVDSMDEILQPLVDKANLVGYSCREEWISGMVITLSTYLAKEIFPKNIELQEISSSDASSKPSQARISWLNLIDLMISFDKQTQALISSSGLLLLVKDDDNWQRISILSVFCDRPDWLEIWAEIERQDTHDKLRLSMENERNWNTRIQGTVLEYGSDDYKSPAITGVILKGLSLLIDRARPIPNIALRAEFIKISTSPIISEFLGWMLQRCQEAEGLTALADDNALLKVSQSINVARYLESTLIEWCDDVFFLEMENVDGRSECMFHMEINQLKDFRVQWTDKICTVILRDFDARSRDYLKNKRQWQEKSEGLPLSRAFVECLDYMQGRIAKLENGLNDLDFVTVWRSVASAVDHLLFSGIFTGSTKFSNGGVERLHGDLSILFAAFSAWCLRPEVFFPRLSEGLKLLDVDEQQLRDGMFTDDNRLREYGIRHLTVAEVEKIIKNRIYES</sequence>
<dbReference type="GO" id="GO:0070939">
    <property type="term" value="C:Dsl1/NZR complex"/>
    <property type="evidence" value="ECO:0007669"/>
    <property type="project" value="InterPro"/>
</dbReference>
<gene>
    <name evidence="1" type="ORF">E2562_013773</name>
</gene>
<dbReference type="Proteomes" id="UP000479710">
    <property type="component" value="Unassembled WGS sequence"/>
</dbReference>
<comment type="caution">
    <text evidence="1">The sequence shown here is derived from an EMBL/GenBank/DDBJ whole genome shotgun (WGS) entry which is preliminary data.</text>
</comment>
<dbReference type="GO" id="GO:0060628">
    <property type="term" value="P:regulation of ER to Golgi vesicle-mediated transport"/>
    <property type="evidence" value="ECO:0007669"/>
    <property type="project" value="TreeGrafter"/>
</dbReference>
<dbReference type="GO" id="GO:0006890">
    <property type="term" value="P:retrograde vesicle-mediated transport, Golgi to endoplasmic reticulum"/>
    <property type="evidence" value="ECO:0007669"/>
    <property type="project" value="InterPro"/>
</dbReference>
<dbReference type="PROSITE" id="PS51386">
    <property type="entry name" value="RINT1_TIP20"/>
    <property type="match status" value="1"/>
</dbReference>